<dbReference type="Gene3D" id="3.30.2190.10">
    <property type="entry name" value="PG1857-like"/>
    <property type="match status" value="1"/>
</dbReference>
<proteinExistence type="predicted"/>
<dbReference type="InterPro" id="IPR018594">
    <property type="entry name" value="DUF2023"/>
</dbReference>
<feature type="domain" description="DUF2023" evidence="1">
    <location>
        <begin position="14"/>
        <end position="112"/>
    </location>
</feature>
<organism evidence="2 3">
    <name type="scientific">Magnetospirillum aberrantis SpK</name>
    <dbReference type="NCBI Taxonomy" id="908842"/>
    <lineage>
        <taxon>Bacteria</taxon>
        <taxon>Pseudomonadati</taxon>
        <taxon>Pseudomonadota</taxon>
        <taxon>Alphaproteobacteria</taxon>
        <taxon>Rhodospirillales</taxon>
        <taxon>Rhodospirillaceae</taxon>
        <taxon>Magnetospirillum</taxon>
    </lineage>
</organism>
<dbReference type="SUPFAM" id="SSF160448">
    <property type="entry name" value="PG1857-like"/>
    <property type="match status" value="1"/>
</dbReference>
<dbReference type="Pfam" id="PF09633">
    <property type="entry name" value="DUF2023"/>
    <property type="match status" value="1"/>
</dbReference>
<dbReference type="InterPro" id="IPR036780">
    <property type="entry name" value="PG1857-like_sf"/>
</dbReference>
<dbReference type="AlphaFoldDB" id="A0A7C9UXW2"/>
<evidence type="ECO:0000259" key="1">
    <source>
        <dbReference type="Pfam" id="PF09633"/>
    </source>
</evidence>
<keyword evidence="3" id="KW-1185">Reference proteome</keyword>
<name>A0A7C9UXW2_9PROT</name>
<accession>A0A7C9UXW2</accession>
<dbReference type="Proteomes" id="UP000480684">
    <property type="component" value="Unassembled WGS sequence"/>
</dbReference>
<evidence type="ECO:0000313" key="2">
    <source>
        <dbReference type="EMBL" id="NFV79174.1"/>
    </source>
</evidence>
<reference evidence="2 3" key="1">
    <citation type="submission" date="2020-02" db="EMBL/GenBank/DDBJ databases">
        <authorList>
            <person name="Dziuba M."/>
            <person name="Kuznetsov B."/>
            <person name="Mardanov A."/>
            <person name="Ravin N."/>
            <person name="Grouzdev D."/>
        </authorList>
    </citation>
    <scope>NUCLEOTIDE SEQUENCE [LARGE SCALE GENOMIC DNA]</scope>
    <source>
        <strain evidence="2 3">SpK</strain>
    </source>
</reference>
<evidence type="ECO:0000313" key="3">
    <source>
        <dbReference type="Proteomes" id="UP000480684"/>
    </source>
</evidence>
<comment type="caution">
    <text evidence="2">The sequence shown here is derived from an EMBL/GenBank/DDBJ whole genome shotgun (WGS) entry which is preliminary data.</text>
</comment>
<dbReference type="EMBL" id="JAAIYP010000011">
    <property type="protein sequence ID" value="NFV79174.1"/>
    <property type="molecule type" value="Genomic_DNA"/>
</dbReference>
<dbReference type="RefSeq" id="WP_163675059.1">
    <property type="nucleotide sequence ID" value="NZ_JAAIYP010000011.1"/>
</dbReference>
<sequence length="119" mass="13461">MDQAIGVKSVALRFLANHLYEYRKGVRRMFMMTLTPPEAQAVRQRLDREDIAYHVQEVGPSKVNVLFGHAAWVETASRIVTKPLARLSPAEDFMLGTLLGYDPEQQCRRFLAQSGRAVA</sequence>
<protein>
    <submittedName>
        <fullName evidence="2">DUF2023 family protein</fullName>
    </submittedName>
</protein>
<gene>
    <name evidence="2" type="ORF">G4223_03475</name>
</gene>